<evidence type="ECO:0000313" key="2">
    <source>
        <dbReference type="Proteomes" id="UP000814033"/>
    </source>
</evidence>
<name>A0ACB8RKC8_9AGAM</name>
<gene>
    <name evidence="1" type="ORF">FA95DRAFT_1497723</name>
</gene>
<proteinExistence type="predicted"/>
<dbReference type="EMBL" id="MU275996">
    <property type="protein sequence ID" value="KAI0044055.1"/>
    <property type="molecule type" value="Genomic_DNA"/>
</dbReference>
<accession>A0ACB8RKC8</accession>
<comment type="caution">
    <text evidence="1">The sequence shown here is derived from an EMBL/GenBank/DDBJ whole genome shotgun (WGS) entry which is preliminary data.</text>
</comment>
<dbReference type="Proteomes" id="UP000814033">
    <property type="component" value="Unassembled WGS sequence"/>
</dbReference>
<keyword evidence="2" id="KW-1185">Reference proteome</keyword>
<reference evidence="1" key="2">
    <citation type="journal article" date="2022" name="New Phytol.">
        <title>Evolutionary transition to the ectomycorrhizal habit in the genomes of a hyperdiverse lineage of mushroom-forming fungi.</title>
        <authorList>
            <person name="Looney B."/>
            <person name="Miyauchi S."/>
            <person name="Morin E."/>
            <person name="Drula E."/>
            <person name="Courty P.E."/>
            <person name="Kohler A."/>
            <person name="Kuo A."/>
            <person name="LaButti K."/>
            <person name="Pangilinan J."/>
            <person name="Lipzen A."/>
            <person name="Riley R."/>
            <person name="Andreopoulos W."/>
            <person name="He G."/>
            <person name="Johnson J."/>
            <person name="Nolan M."/>
            <person name="Tritt A."/>
            <person name="Barry K.W."/>
            <person name="Grigoriev I.V."/>
            <person name="Nagy L.G."/>
            <person name="Hibbett D."/>
            <person name="Henrissat B."/>
            <person name="Matheny P.B."/>
            <person name="Labbe J."/>
            <person name="Martin F.M."/>
        </authorList>
    </citation>
    <scope>NUCLEOTIDE SEQUENCE</scope>
    <source>
        <strain evidence="1">FP105234-sp</strain>
    </source>
</reference>
<organism evidence="1 2">
    <name type="scientific">Auriscalpium vulgare</name>
    <dbReference type="NCBI Taxonomy" id="40419"/>
    <lineage>
        <taxon>Eukaryota</taxon>
        <taxon>Fungi</taxon>
        <taxon>Dikarya</taxon>
        <taxon>Basidiomycota</taxon>
        <taxon>Agaricomycotina</taxon>
        <taxon>Agaricomycetes</taxon>
        <taxon>Russulales</taxon>
        <taxon>Auriscalpiaceae</taxon>
        <taxon>Auriscalpium</taxon>
    </lineage>
</organism>
<reference evidence="1" key="1">
    <citation type="submission" date="2021-02" db="EMBL/GenBank/DDBJ databases">
        <authorList>
            <consortium name="DOE Joint Genome Institute"/>
            <person name="Ahrendt S."/>
            <person name="Looney B.P."/>
            <person name="Miyauchi S."/>
            <person name="Morin E."/>
            <person name="Drula E."/>
            <person name="Courty P.E."/>
            <person name="Chicoki N."/>
            <person name="Fauchery L."/>
            <person name="Kohler A."/>
            <person name="Kuo A."/>
            <person name="Labutti K."/>
            <person name="Pangilinan J."/>
            <person name="Lipzen A."/>
            <person name="Riley R."/>
            <person name="Andreopoulos W."/>
            <person name="He G."/>
            <person name="Johnson J."/>
            <person name="Barry K.W."/>
            <person name="Grigoriev I.V."/>
            <person name="Nagy L."/>
            <person name="Hibbett D."/>
            <person name="Henrissat B."/>
            <person name="Matheny P.B."/>
            <person name="Labbe J."/>
            <person name="Martin F."/>
        </authorList>
    </citation>
    <scope>NUCLEOTIDE SEQUENCE</scope>
    <source>
        <strain evidence="1">FP105234-sp</strain>
    </source>
</reference>
<evidence type="ECO:0000313" key="1">
    <source>
        <dbReference type="EMBL" id="KAI0044055.1"/>
    </source>
</evidence>
<sequence>LRQGYLGPTPTEVSSVISIRTLELYRRLRLRQPRVSIQAWVRVICDLHNLTYERVYWQHFLDTFDIYLKILTAVQARVDEELGRADENWRIHHSCPPCSRFGLLVGDPVLKVEMIGAMDGNQSLKRVRLREGLKADPRVFKSTYHISEEEVDKYKHDVKAKPADATQAAPTDGEDKSSTCTERWKAAMSDSHKRMWAIYRETGVFLSACRHSMIWWYCDMGESGELAKYPLAIISRVLEQLGDRVGIGYDIGCSFTATVKKSSLSEKAKARMLRLFVCAFHGYAHRRLCQLSHHPLLIDGFGLEDAETCEHIFSATNGLAIITRYASPFHHHQAIDGLGVNGPMHAWQHDYS</sequence>
<protein>
    <submittedName>
        <fullName evidence="1">Uncharacterized protein</fullName>
    </submittedName>
</protein>
<feature type="non-terminal residue" evidence="1">
    <location>
        <position position="1"/>
    </location>
</feature>